<protein>
    <submittedName>
        <fullName evidence="4">TetR family transcriptional regulator</fullName>
    </submittedName>
</protein>
<proteinExistence type="predicted"/>
<dbReference type="Gene3D" id="1.10.357.10">
    <property type="entry name" value="Tetracycline Repressor, domain 2"/>
    <property type="match status" value="1"/>
</dbReference>
<dbReference type="PROSITE" id="PS50977">
    <property type="entry name" value="HTH_TETR_2"/>
    <property type="match status" value="1"/>
</dbReference>
<accession>A0AAW9IK59</accession>
<evidence type="ECO:0000313" key="5">
    <source>
        <dbReference type="Proteomes" id="UP001292368"/>
    </source>
</evidence>
<dbReference type="Proteomes" id="UP001292368">
    <property type="component" value="Unassembled WGS sequence"/>
</dbReference>
<feature type="DNA-binding region" description="H-T-H motif" evidence="2">
    <location>
        <begin position="28"/>
        <end position="47"/>
    </location>
</feature>
<dbReference type="RefSeq" id="WP_322382200.1">
    <property type="nucleotide sequence ID" value="NZ_WNVM01000279.1"/>
</dbReference>
<name>A0AAW9IK59_CLOPF</name>
<evidence type="ECO:0000259" key="3">
    <source>
        <dbReference type="PROSITE" id="PS50977"/>
    </source>
</evidence>
<feature type="non-terminal residue" evidence="4">
    <location>
        <position position="62"/>
    </location>
</feature>
<evidence type="ECO:0000313" key="4">
    <source>
        <dbReference type="EMBL" id="MDZ5010337.1"/>
    </source>
</evidence>
<dbReference type="GO" id="GO:0003677">
    <property type="term" value="F:DNA binding"/>
    <property type="evidence" value="ECO:0007669"/>
    <property type="project" value="UniProtKB-UniRule"/>
</dbReference>
<sequence>MRYNNETSEKIMKVALKLFSEQGYYSTTTKQIAEEASVNELTIFRHFGSKSNLFQVTTEHYV</sequence>
<reference evidence="4" key="1">
    <citation type="submission" date="2019-11" db="EMBL/GenBank/DDBJ databases">
        <title>Characterization of Clostridium perfringens isolates from swine manure treated agricultural soils.</title>
        <authorList>
            <person name="Wushke S.T."/>
        </authorList>
    </citation>
    <scope>NUCLEOTIDE SEQUENCE</scope>
    <source>
        <strain evidence="4">V2</strain>
    </source>
</reference>
<dbReference type="PANTHER" id="PTHR43479">
    <property type="entry name" value="ACREF/ENVCD OPERON REPRESSOR-RELATED"/>
    <property type="match status" value="1"/>
</dbReference>
<organism evidence="4 5">
    <name type="scientific">Clostridium perfringens</name>
    <dbReference type="NCBI Taxonomy" id="1502"/>
    <lineage>
        <taxon>Bacteria</taxon>
        <taxon>Bacillati</taxon>
        <taxon>Bacillota</taxon>
        <taxon>Clostridia</taxon>
        <taxon>Eubacteriales</taxon>
        <taxon>Clostridiaceae</taxon>
        <taxon>Clostridium</taxon>
    </lineage>
</organism>
<evidence type="ECO:0000256" key="2">
    <source>
        <dbReference type="PROSITE-ProRule" id="PRU00335"/>
    </source>
</evidence>
<dbReference type="SUPFAM" id="SSF46689">
    <property type="entry name" value="Homeodomain-like"/>
    <property type="match status" value="1"/>
</dbReference>
<dbReference type="InterPro" id="IPR009057">
    <property type="entry name" value="Homeodomain-like_sf"/>
</dbReference>
<dbReference type="InterPro" id="IPR001647">
    <property type="entry name" value="HTH_TetR"/>
</dbReference>
<keyword evidence="1 2" id="KW-0238">DNA-binding</keyword>
<dbReference type="Pfam" id="PF00440">
    <property type="entry name" value="TetR_N"/>
    <property type="match status" value="1"/>
</dbReference>
<feature type="domain" description="HTH tetR-type" evidence="3">
    <location>
        <begin position="5"/>
        <end position="62"/>
    </location>
</feature>
<dbReference type="EMBL" id="WNVM01000279">
    <property type="protein sequence ID" value="MDZ5010337.1"/>
    <property type="molecule type" value="Genomic_DNA"/>
</dbReference>
<gene>
    <name evidence="4" type="ORF">GNF77_15815</name>
</gene>
<dbReference type="PANTHER" id="PTHR43479:SF11">
    <property type="entry name" value="ACREF_ENVCD OPERON REPRESSOR-RELATED"/>
    <property type="match status" value="1"/>
</dbReference>
<dbReference type="InterPro" id="IPR050624">
    <property type="entry name" value="HTH-type_Tx_Regulator"/>
</dbReference>
<dbReference type="AlphaFoldDB" id="A0AAW9IK59"/>
<comment type="caution">
    <text evidence="4">The sequence shown here is derived from an EMBL/GenBank/DDBJ whole genome shotgun (WGS) entry which is preliminary data.</text>
</comment>
<evidence type="ECO:0000256" key="1">
    <source>
        <dbReference type="ARBA" id="ARBA00023125"/>
    </source>
</evidence>
<dbReference type="PRINTS" id="PR00455">
    <property type="entry name" value="HTHTETR"/>
</dbReference>